<sequence length="58" mass="6634">MSYKNHESRSVNIVSLSRGLCPFDHILSYITQHCIANYSSYQTQAFSQPLLCLYVPAH</sequence>
<name>G2YPW6_BOTF4</name>
<dbReference type="InParanoid" id="G2YPW6"/>
<evidence type="ECO:0000313" key="2">
    <source>
        <dbReference type="Proteomes" id="UP000008177"/>
    </source>
</evidence>
<proteinExistence type="predicted"/>
<dbReference type="EMBL" id="FQ790347">
    <property type="protein sequence ID" value="CCD53664.1"/>
    <property type="molecule type" value="Genomic_DNA"/>
</dbReference>
<protein>
    <submittedName>
        <fullName evidence="1">Uncharacterized protein</fullName>
    </submittedName>
</protein>
<dbReference type="HOGENOM" id="CLU_2978885_0_0_1"/>
<reference evidence="2" key="1">
    <citation type="journal article" date="2011" name="PLoS Genet.">
        <title>Genomic analysis of the necrotrophic fungal pathogens Sclerotinia sclerotiorum and Botrytis cinerea.</title>
        <authorList>
            <person name="Amselem J."/>
            <person name="Cuomo C.A."/>
            <person name="van Kan J.A."/>
            <person name="Viaud M."/>
            <person name="Benito E.P."/>
            <person name="Couloux A."/>
            <person name="Coutinho P.M."/>
            <person name="de Vries R.P."/>
            <person name="Dyer P.S."/>
            <person name="Fillinger S."/>
            <person name="Fournier E."/>
            <person name="Gout L."/>
            <person name="Hahn M."/>
            <person name="Kohn L."/>
            <person name="Lapalu N."/>
            <person name="Plummer K.M."/>
            <person name="Pradier J.M."/>
            <person name="Quevillon E."/>
            <person name="Sharon A."/>
            <person name="Simon A."/>
            <person name="ten Have A."/>
            <person name="Tudzynski B."/>
            <person name="Tudzynski P."/>
            <person name="Wincker P."/>
            <person name="Andrew M."/>
            <person name="Anthouard V."/>
            <person name="Beever R.E."/>
            <person name="Beffa R."/>
            <person name="Benoit I."/>
            <person name="Bouzid O."/>
            <person name="Brault B."/>
            <person name="Chen Z."/>
            <person name="Choquer M."/>
            <person name="Collemare J."/>
            <person name="Cotton P."/>
            <person name="Danchin E.G."/>
            <person name="Da Silva C."/>
            <person name="Gautier A."/>
            <person name="Giraud C."/>
            <person name="Giraud T."/>
            <person name="Gonzalez C."/>
            <person name="Grossetete S."/>
            <person name="Guldener U."/>
            <person name="Henrissat B."/>
            <person name="Howlett B.J."/>
            <person name="Kodira C."/>
            <person name="Kretschmer M."/>
            <person name="Lappartient A."/>
            <person name="Leroch M."/>
            <person name="Levis C."/>
            <person name="Mauceli E."/>
            <person name="Neuveglise C."/>
            <person name="Oeser B."/>
            <person name="Pearson M."/>
            <person name="Poulain J."/>
            <person name="Poussereau N."/>
            <person name="Quesneville H."/>
            <person name="Rascle C."/>
            <person name="Schumacher J."/>
            <person name="Segurens B."/>
            <person name="Sexton A."/>
            <person name="Silva E."/>
            <person name="Sirven C."/>
            <person name="Soanes D.M."/>
            <person name="Talbot N.J."/>
            <person name="Templeton M."/>
            <person name="Yandava C."/>
            <person name="Yarden O."/>
            <person name="Zeng Q."/>
            <person name="Rollins J.A."/>
            <person name="Lebrun M.H."/>
            <person name="Dickman M."/>
        </authorList>
    </citation>
    <scope>NUCLEOTIDE SEQUENCE [LARGE SCALE GENOMIC DNA]</scope>
    <source>
        <strain evidence="2">T4</strain>
    </source>
</reference>
<gene>
    <name evidence="1" type="ORF">BofuT4_uP137090.1</name>
</gene>
<accession>G2YPW6</accession>
<evidence type="ECO:0000313" key="1">
    <source>
        <dbReference type="EMBL" id="CCD53664.1"/>
    </source>
</evidence>
<dbReference type="AlphaFoldDB" id="G2YPW6"/>
<organism evidence="1 2">
    <name type="scientific">Botryotinia fuckeliana (strain T4)</name>
    <name type="common">Noble rot fungus</name>
    <name type="synonym">Botrytis cinerea</name>
    <dbReference type="NCBI Taxonomy" id="999810"/>
    <lineage>
        <taxon>Eukaryota</taxon>
        <taxon>Fungi</taxon>
        <taxon>Dikarya</taxon>
        <taxon>Ascomycota</taxon>
        <taxon>Pezizomycotina</taxon>
        <taxon>Leotiomycetes</taxon>
        <taxon>Helotiales</taxon>
        <taxon>Sclerotiniaceae</taxon>
        <taxon>Botrytis</taxon>
    </lineage>
</organism>
<dbReference type="Proteomes" id="UP000008177">
    <property type="component" value="Unplaced contigs"/>
</dbReference>